<comment type="caution">
    <text evidence="1">The sequence shown here is derived from an EMBL/GenBank/DDBJ whole genome shotgun (WGS) entry which is preliminary data.</text>
</comment>
<evidence type="ECO:0000313" key="2">
    <source>
        <dbReference type="Proteomes" id="UP001331691"/>
    </source>
</evidence>
<reference evidence="1 2" key="1">
    <citation type="submission" date="2023-10" db="EMBL/GenBank/DDBJ databases">
        <title>Wastewater isolates of ESBL- and carbapenemase-producing Gram-negative bacteria from New Zealand.</title>
        <authorList>
            <person name="Straub C."/>
            <person name="Weaver L."/>
            <person name="Cornelius A."/>
            <person name="Mcgill E."/>
            <person name="Dyet K."/>
            <person name="White L."/>
            <person name="Pattis I."/>
        </authorList>
    </citation>
    <scope>NUCLEOTIDE SEQUENCE [LARGE SCALE GENOMIC DNA]</scope>
    <source>
        <strain evidence="1 2">ESBL09</strain>
    </source>
</reference>
<accession>A0AB35XIU5</accession>
<gene>
    <name evidence="1" type="ORF">V4836_26450</name>
</gene>
<evidence type="ECO:0000313" key="1">
    <source>
        <dbReference type="EMBL" id="MEE9657598.1"/>
    </source>
</evidence>
<dbReference type="Proteomes" id="UP001331691">
    <property type="component" value="Unassembled WGS sequence"/>
</dbReference>
<sequence length="126" mass="13895">MFIEAFAKFLQDKKLGVIGKDTFAHHMPASVKSGILLVNPNTGIAIDRELDGFYQDVFTVIIREPTLSAVSARANKIMAVLPLLDTEVQAIRFKYVKPLSLPIIYPQDDGSLFEAGIPVEFAAYPV</sequence>
<dbReference type="InterPro" id="IPR024411">
    <property type="entry name" value="Tail_terminator_phage"/>
</dbReference>
<keyword evidence="2" id="KW-1185">Reference proteome</keyword>
<proteinExistence type="predicted"/>
<protein>
    <submittedName>
        <fullName evidence="1">Minor capsid protein</fullName>
    </submittedName>
</protein>
<organism evidence="1 2">
    <name type="scientific">Kluyvera ascorbata</name>
    <dbReference type="NCBI Taxonomy" id="51288"/>
    <lineage>
        <taxon>Bacteria</taxon>
        <taxon>Pseudomonadati</taxon>
        <taxon>Pseudomonadota</taxon>
        <taxon>Gammaproteobacteria</taxon>
        <taxon>Enterobacterales</taxon>
        <taxon>Enterobacteriaceae</taxon>
        <taxon>Kluyvera</taxon>
    </lineage>
</organism>
<dbReference type="Pfam" id="PF12691">
    <property type="entry name" value="Phage_tail_terminator_6"/>
    <property type="match status" value="1"/>
</dbReference>
<name>A0AB35XIU5_9ENTR</name>
<dbReference type="AlphaFoldDB" id="A0AB35XIU5"/>
<dbReference type="RefSeq" id="WP_063160601.1">
    <property type="nucleotide sequence ID" value="NZ_JAZKKV010000004.1"/>
</dbReference>
<dbReference type="EMBL" id="JAZKKV010000004">
    <property type="protein sequence ID" value="MEE9657598.1"/>
    <property type="molecule type" value="Genomic_DNA"/>
</dbReference>